<sequence length="203" mass="22568">MQKQKLTPKYKHKPYWLLLPLNFLIGMCMLFGLVIIGVSNNEDKPSEQELQRAAFLTEIGPAAKRIQAAYDIPASIIMAQAALESNFGQAELAAKYHNLFGVKASAGMDQVTLATQEFVNDEWHTVNAAFRNYPDWTASMIDHAQLIRKGTLDNPNRYQNVTATGGYEAAAHGLVSGGYATDPKYADKLISMIETYDLDTYDK</sequence>
<keyword evidence="3" id="KW-1133">Transmembrane helix</keyword>
<dbReference type="Gene3D" id="4.10.80.30">
    <property type="entry name" value="DNA polymerase, domain 6"/>
    <property type="match status" value="1"/>
</dbReference>
<evidence type="ECO:0000259" key="4">
    <source>
        <dbReference type="SMART" id="SM00047"/>
    </source>
</evidence>
<proteinExistence type="inferred from homology"/>
<dbReference type="Proteomes" id="UP001526225">
    <property type="component" value="Unassembled WGS sequence"/>
</dbReference>
<dbReference type="EMBL" id="JAOZFE010000001">
    <property type="protein sequence ID" value="MCW0952621.1"/>
    <property type="molecule type" value="Genomic_DNA"/>
</dbReference>
<feature type="domain" description="Mannosyl-glycoprotein endo-beta-N-acetylglucosamidase-like" evidence="4">
    <location>
        <begin position="43"/>
        <end position="202"/>
    </location>
</feature>
<name>A0ABT3E2I5_9LACO</name>
<dbReference type="InterPro" id="IPR051056">
    <property type="entry name" value="Glycosyl_Hydrolase_73"/>
</dbReference>
<organism evidence="5 6">
    <name type="scientific">Weissella ceti</name>
    <dbReference type="NCBI Taxonomy" id="759620"/>
    <lineage>
        <taxon>Bacteria</taxon>
        <taxon>Bacillati</taxon>
        <taxon>Bacillota</taxon>
        <taxon>Bacilli</taxon>
        <taxon>Lactobacillales</taxon>
        <taxon>Lactobacillaceae</taxon>
        <taxon>Weissella</taxon>
    </lineage>
</organism>
<feature type="transmembrane region" description="Helical" evidence="3">
    <location>
        <begin position="15"/>
        <end position="38"/>
    </location>
</feature>
<accession>A0ABT3E2I5</accession>
<dbReference type="InterPro" id="IPR002901">
    <property type="entry name" value="MGlyc_endo_b_GlcNAc-like_dom"/>
</dbReference>
<keyword evidence="3" id="KW-0812">Transmembrane</keyword>
<keyword evidence="6" id="KW-1185">Reference proteome</keyword>
<comment type="caution">
    <text evidence="5">The sequence shown here is derived from an EMBL/GenBank/DDBJ whole genome shotgun (WGS) entry which is preliminary data.</text>
</comment>
<reference evidence="5 6" key="1">
    <citation type="submission" date="2022-10" db="EMBL/GenBank/DDBJ databases">
        <title>Weissella fermenti sp. nov., isolated from fermented cabbage.</title>
        <authorList>
            <person name="Lee J.K."/>
            <person name="Baek J.H."/>
            <person name="Choi D.G."/>
            <person name="Kim J.M."/>
            <person name="Jeon C.O."/>
        </authorList>
    </citation>
    <scope>NUCLEOTIDE SEQUENCE [LARGE SCALE GENOMIC DNA]</scope>
    <source>
        <strain evidence="5 6">KACC 18534</strain>
    </source>
</reference>
<keyword evidence="2 5" id="KW-0378">Hydrolase</keyword>
<gene>
    <name evidence="5" type="ORF">OIT44_00835</name>
</gene>
<protein>
    <submittedName>
        <fullName evidence="5">Glycoside hydrolase family 73 protein</fullName>
    </submittedName>
</protein>
<evidence type="ECO:0000313" key="6">
    <source>
        <dbReference type="Proteomes" id="UP001526225"/>
    </source>
</evidence>
<dbReference type="Pfam" id="PF01832">
    <property type="entry name" value="Glucosaminidase"/>
    <property type="match status" value="1"/>
</dbReference>
<dbReference type="PRINTS" id="PR01002">
    <property type="entry name" value="FLGFLGJ"/>
</dbReference>
<dbReference type="SMART" id="SM00047">
    <property type="entry name" value="LYZ2"/>
    <property type="match status" value="1"/>
</dbReference>
<dbReference type="RefSeq" id="WP_264336022.1">
    <property type="nucleotide sequence ID" value="NZ_CP074441.1"/>
</dbReference>
<keyword evidence="3" id="KW-0472">Membrane</keyword>
<evidence type="ECO:0000256" key="2">
    <source>
        <dbReference type="ARBA" id="ARBA00022801"/>
    </source>
</evidence>
<evidence type="ECO:0000256" key="1">
    <source>
        <dbReference type="ARBA" id="ARBA00010266"/>
    </source>
</evidence>
<dbReference type="Gene3D" id="1.10.530.10">
    <property type="match status" value="1"/>
</dbReference>
<evidence type="ECO:0000256" key="3">
    <source>
        <dbReference type="SAM" id="Phobius"/>
    </source>
</evidence>
<dbReference type="PANTHER" id="PTHR33308">
    <property type="entry name" value="PEPTIDOGLYCAN HYDROLASE FLGJ"/>
    <property type="match status" value="1"/>
</dbReference>
<dbReference type="PANTHER" id="PTHR33308:SF9">
    <property type="entry name" value="PEPTIDOGLYCAN HYDROLASE FLGJ"/>
    <property type="match status" value="1"/>
</dbReference>
<comment type="similarity">
    <text evidence="1">Belongs to the glycosyl hydrolase 73 family.</text>
</comment>
<dbReference type="GO" id="GO:0016787">
    <property type="term" value="F:hydrolase activity"/>
    <property type="evidence" value="ECO:0007669"/>
    <property type="project" value="UniProtKB-KW"/>
</dbReference>
<evidence type="ECO:0000313" key="5">
    <source>
        <dbReference type="EMBL" id="MCW0952621.1"/>
    </source>
</evidence>